<organism evidence="1 2">
    <name type="scientific">Qipengyuania benthica</name>
    <dbReference type="NCBI Taxonomy" id="3067651"/>
    <lineage>
        <taxon>Bacteria</taxon>
        <taxon>Pseudomonadati</taxon>
        <taxon>Pseudomonadota</taxon>
        <taxon>Alphaproteobacteria</taxon>
        <taxon>Sphingomonadales</taxon>
        <taxon>Erythrobacteraceae</taxon>
        <taxon>Qipengyuania</taxon>
    </lineage>
</organism>
<comment type="caution">
    <text evidence="1">The sequence shown here is derived from an EMBL/GenBank/DDBJ whole genome shotgun (WGS) entry which is preliminary data.</text>
</comment>
<sequence>MTIHTNTILKTMRSMPDPRTFSSEQTIWSKLSNFWRVFLLALTLAAAYFAATVSVAAIFDTAQPALVLRVYGNAPGSIARMADLEIASATAQIQSARSSDAPPQSMQDMANAMSPATIQRIRRLALLGIREAPLNSPALRQLAYLETDEAKRTDLLLLGKEVSRRDVGVAAQLAEIQVLGGDARAAFANLNRALVVSDALDAQMFPLLLQASTDKEAERLLRELLAKDPIWAERFARHATANETSGALFARLVDSLPEKSRARSADYGQQLIDRLATVGQYSDAFRAYRAYSASAQDFSAFGNQAFPPIDWRLIDNLESGARLLDIAGPVSEIFVNAGRQGQVAQILTRLDPGNYALQFTLDDLQGSGGTLELTRVCLKDAEELSVASDQTPFVEGLVNLGFTVPANCPYQSLRLRALAGNQSTNALLSKVTLRRAGRPAARSAQNYRVADGSD</sequence>
<evidence type="ECO:0000313" key="2">
    <source>
        <dbReference type="Proteomes" id="UP001235664"/>
    </source>
</evidence>
<evidence type="ECO:0000313" key="1">
    <source>
        <dbReference type="EMBL" id="MDP4540584.1"/>
    </source>
</evidence>
<reference evidence="1 2" key="1">
    <citation type="submission" date="2023-08" db="EMBL/GenBank/DDBJ databases">
        <title>genomic of DY56.</title>
        <authorList>
            <person name="Wang Y."/>
        </authorList>
    </citation>
    <scope>NUCLEOTIDE SEQUENCE [LARGE SCALE GENOMIC DNA]</scope>
    <source>
        <strain evidence="1 2">DY56-A-20</strain>
    </source>
</reference>
<dbReference type="EMBL" id="JAVAIL010000005">
    <property type="protein sequence ID" value="MDP4540584.1"/>
    <property type="molecule type" value="Genomic_DNA"/>
</dbReference>
<dbReference type="RefSeq" id="WP_305930591.1">
    <property type="nucleotide sequence ID" value="NZ_JAVAIL010000005.1"/>
</dbReference>
<keyword evidence="2" id="KW-1185">Reference proteome</keyword>
<name>A0ABT9HB87_9SPHN</name>
<protein>
    <submittedName>
        <fullName evidence="1">Uncharacterized protein</fullName>
    </submittedName>
</protein>
<dbReference type="Proteomes" id="UP001235664">
    <property type="component" value="Unassembled WGS sequence"/>
</dbReference>
<gene>
    <name evidence="1" type="ORF">Q9K01_13205</name>
</gene>
<proteinExistence type="predicted"/>
<accession>A0ABT9HB87</accession>